<accession>A0A445E4W6</accession>
<feature type="region of interest" description="Disordered" evidence="1">
    <location>
        <begin position="118"/>
        <end position="141"/>
    </location>
</feature>
<dbReference type="EMBL" id="SDMP01000003">
    <property type="protein sequence ID" value="RYR70470.1"/>
    <property type="molecule type" value="Genomic_DNA"/>
</dbReference>
<dbReference type="AlphaFoldDB" id="A0A445E4W6"/>
<evidence type="ECO:0000313" key="3">
    <source>
        <dbReference type="Proteomes" id="UP000289738"/>
    </source>
</evidence>
<reference evidence="2 3" key="1">
    <citation type="submission" date="2019-01" db="EMBL/GenBank/DDBJ databases">
        <title>Sequencing of cultivated peanut Arachis hypogaea provides insights into genome evolution and oil improvement.</title>
        <authorList>
            <person name="Chen X."/>
        </authorList>
    </citation>
    <scope>NUCLEOTIDE SEQUENCE [LARGE SCALE GENOMIC DNA]</scope>
    <source>
        <strain evidence="3">cv. Fuhuasheng</strain>
        <tissue evidence="2">Leaves</tissue>
    </source>
</reference>
<evidence type="ECO:0000256" key="1">
    <source>
        <dbReference type="SAM" id="MobiDB-lite"/>
    </source>
</evidence>
<sequence>MASEEDKALPLVNTDDDPDSHMIIKMATVEYEISEKEKEEIRLLYERAERRRGPAISYFPRRRKPAQKQRGLFEPNKISEKGKDEILYPPGREAELASNVQKLRSELIHLGLFDEEAPRRTERDPFAAPRPFQQHFKGEAS</sequence>
<dbReference type="Proteomes" id="UP000289738">
    <property type="component" value="Chromosome A03"/>
</dbReference>
<name>A0A445E4W6_ARAHY</name>
<gene>
    <name evidence="2" type="ORF">Ahy_A03g016966</name>
</gene>
<organism evidence="2 3">
    <name type="scientific">Arachis hypogaea</name>
    <name type="common">Peanut</name>
    <dbReference type="NCBI Taxonomy" id="3818"/>
    <lineage>
        <taxon>Eukaryota</taxon>
        <taxon>Viridiplantae</taxon>
        <taxon>Streptophyta</taxon>
        <taxon>Embryophyta</taxon>
        <taxon>Tracheophyta</taxon>
        <taxon>Spermatophyta</taxon>
        <taxon>Magnoliopsida</taxon>
        <taxon>eudicotyledons</taxon>
        <taxon>Gunneridae</taxon>
        <taxon>Pentapetalae</taxon>
        <taxon>rosids</taxon>
        <taxon>fabids</taxon>
        <taxon>Fabales</taxon>
        <taxon>Fabaceae</taxon>
        <taxon>Papilionoideae</taxon>
        <taxon>50 kb inversion clade</taxon>
        <taxon>dalbergioids sensu lato</taxon>
        <taxon>Dalbergieae</taxon>
        <taxon>Pterocarpus clade</taxon>
        <taxon>Arachis</taxon>
    </lineage>
</organism>
<comment type="caution">
    <text evidence="2">The sequence shown here is derived from an EMBL/GenBank/DDBJ whole genome shotgun (WGS) entry which is preliminary data.</text>
</comment>
<evidence type="ECO:0000313" key="2">
    <source>
        <dbReference type="EMBL" id="RYR70470.1"/>
    </source>
</evidence>
<keyword evidence="3" id="KW-1185">Reference proteome</keyword>
<proteinExistence type="predicted"/>
<protein>
    <submittedName>
        <fullName evidence="2">Uncharacterized protein</fullName>
    </submittedName>
</protein>